<dbReference type="GO" id="GO:0004252">
    <property type="term" value="F:serine-type endopeptidase activity"/>
    <property type="evidence" value="ECO:0007669"/>
    <property type="project" value="InterPro"/>
</dbReference>
<dbReference type="InterPro" id="IPR022764">
    <property type="entry name" value="Peptidase_S54_rhomboid_dom"/>
</dbReference>
<dbReference type="Pfam" id="PF01694">
    <property type="entry name" value="Rhomboid"/>
    <property type="match status" value="1"/>
</dbReference>
<comment type="subcellular location">
    <subcellularLocation>
        <location evidence="1">Membrane</location>
        <topology evidence="1">Multi-pass membrane protein</topology>
    </subcellularLocation>
</comment>
<evidence type="ECO:0000313" key="7">
    <source>
        <dbReference type="EMBL" id="GHF21362.1"/>
    </source>
</evidence>
<feature type="transmembrane region" description="Helical" evidence="5">
    <location>
        <begin position="286"/>
        <end position="306"/>
    </location>
</feature>
<dbReference type="EMBL" id="BNAI01000005">
    <property type="protein sequence ID" value="GHF21362.1"/>
    <property type="molecule type" value="Genomic_DNA"/>
</dbReference>
<dbReference type="Proteomes" id="UP000617531">
    <property type="component" value="Unassembled WGS sequence"/>
</dbReference>
<dbReference type="RefSeq" id="WP_191283641.1">
    <property type="nucleotide sequence ID" value="NZ_BNAI01000005.1"/>
</dbReference>
<feature type="transmembrane region" description="Helical" evidence="5">
    <location>
        <begin position="185"/>
        <end position="203"/>
    </location>
</feature>
<evidence type="ECO:0000256" key="5">
    <source>
        <dbReference type="SAM" id="Phobius"/>
    </source>
</evidence>
<keyword evidence="3 5" id="KW-1133">Transmembrane helix</keyword>
<evidence type="ECO:0000259" key="6">
    <source>
        <dbReference type="Pfam" id="PF01694"/>
    </source>
</evidence>
<keyword evidence="4 5" id="KW-0472">Membrane</keyword>
<evidence type="ECO:0000256" key="3">
    <source>
        <dbReference type="ARBA" id="ARBA00022989"/>
    </source>
</evidence>
<accession>A0A8J3M1G9</accession>
<sequence length="307" mass="32535">MTDAETSPDVCYRHPTRESWVLCQRCGRTICPECQILSPTGVLCPECVRETGGSVSWRSAGEARRPAAKARPARAARSRPERAALSGGFLGALGQMLRPGNEVPVLSWGTVGVVLVFGVVGLVTGGLPYVVLVAAPPFALEAWRYFTAAFVYPPNAVFLISILLSSVFFLLTAPVVERNLGRGRFAVMLLVAGGVGSAAMVIAGGPSYGLSGLLFGMFGSYLIYVWSYPAARVQILVIIGINLLISLAFGGFFLPLIIGGLIGGAGMTYLFQRYEGKPGTPPRTPYLIGGAVVAVFILFAILRSIAF</sequence>
<keyword evidence="2 5" id="KW-0812">Transmembrane</keyword>
<dbReference type="GO" id="GO:0016020">
    <property type="term" value="C:membrane"/>
    <property type="evidence" value="ECO:0007669"/>
    <property type="project" value="UniProtKB-SubCell"/>
</dbReference>
<dbReference type="SUPFAM" id="SSF144091">
    <property type="entry name" value="Rhomboid-like"/>
    <property type="match status" value="1"/>
</dbReference>
<dbReference type="AlphaFoldDB" id="A0A8J3M1G9"/>
<evidence type="ECO:0000313" key="8">
    <source>
        <dbReference type="Proteomes" id="UP000617531"/>
    </source>
</evidence>
<feature type="transmembrane region" description="Helical" evidence="5">
    <location>
        <begin position="235"/>
        <end position="266"/>
    </location>
</feature>
<feature type="transmembrane region" description="Helical" evidence="5">
    <location>
        <begin position="105"/>
        <end position="131"/>
    </location>
</feature>
<feature type="transmembrane region" description="Helical" evidence="5">
    <location>
        <begin position="151"/>
        <end position="173"/>
    </location>
</feature>
<keyword evidence="8" id="KW-1185">Reference proteome</keyword>
<comment type="caution">
    <text evidence="7">The sequence shown here is derived from an EMBL/GenBank/DDBJ whole genome shotgun (WGS) entry which is preliminary data.</text>
</comment>
<protein>
    <submittedName>
        <fullName evidence="7">Rhomboid family intramembrane serine protease</fullName>
    </submittedName>
</protein>
<keyword evidence="7" id="KW-0645">Protease</keyword>
<gene>
    <name evidence="7" type="ORF">GCM10011600_22790</name>
</gene>
<proteinExistence type="predicted"/>
<reference evidence="7" key="2">
    <citation type="submission" date="2020-09" db="EMBL/GenBank/DDBJ databases">
        <authorList>
            <person name="Sun Q."/>
            <person name="Zhou Y."/>
        </authorList>
    </citation>
    <scope>NUCLEOTIDE SEQUENCE</scope>
    <source>
        <strain evidence="7">CGMCC 1.16548</strain>
    </source>
</reference>
<dbReference type="InterPro" id="IPR035952">
    <property type="entry name" value="Rhomboid-like_sf"/>
</dbReference>
<evidence type="ECO:0000256" key="4">
    <source>
        <dbReference type="ARBA" id="ARBA00023136"/>
    </source>
</evidence>
<evidence type="ECO:0000256" key="2">
    <source>
        <dbReference type="ARBA" id="ARBA00022692"/>
    </source>
</evidence>
<keyword evidence="7" id="KW-0378">Hydrolase</keyword>
<dbReference type="GO" id="GO:0006508">
    <property type="term" value="P:proteolysis"/>
    <property type="evidence" value="ECO:0007669"/>
    <property type="project" value="UniProtKB-KW"/>
</dbReference>
<reference evidence="7" key="1">
    <citation type="journal article" date="2014" name="Int. J. Syst. Evol. Microbiol.">
        <title>Complete genome sequence of Corynebacterium casei LMG S-19264T (=DSM 44701T), isolated from a smear-ripened cheese.</title>
        <authorList>
            <consortium name="US DOE Joint Genome Institute (JGI-PGF)"/>
            <person name="Walter F."/>
            <person name="Albersmeier A."/>
            <person name="Kalinowski J."/>
            <person name="Ruckert C."/>
        </authorList>
    </citation>
    <scope>NUCLEOTIDE SEQUENCE</scope>
    <source>
        <strain evidence="7">CGMCC 1.16548</strain>
    </source>
</reference>
<organism evidence="7 8">
    <name type="scientific">Pseudolysinimonas yzui</name>
    <dbReference type="NCBI Taxonomy" id="2708254"/>
    <lineage>
        <taxon>Bacteria</taxon>
        <taxon>Bacillati</taxon>
        <taxon>Actinomycetota</taxon>
        <taxon>Actinomycetes</taxon>
        <taxon>Micrococcales</taxon>
        <taxon>Microbacteriaceae</taxon>
        <taxon>Pseudolysinimonas</taxon>
    </lineage>
</organism>
<feature type="domain" description="Peptidase S54 rhomboid" evidence="6">
    <location>
        <begin position="141"/>
        <end position="271"/>
    </location>
</feature>
<name>A0A8J3M1G9_9MICO</name>
<dbReference type="Gene3D" id="1.20.1540.10">
    <property type="entry name" value="Rhomboid-like"/>
    <property type="match status" value="1"/>
</dbReference>
<feature type="transmembrane region" description="Helical" evidence="5">
    <location>
        <begin position="209"/>
        <end position="228"/>
    </location>
</feature>
<evidence type="ECO:0000256" key="1">
    <source>
        <dbReference type="ARBA" id="ARBA00004141"/>
    </source>
</evidence>